<evidence type="ECO:0000313" key="3">
    <source>
        <dbReference type="Proteomes" id="UP000178109"/>
    </source>
</evidence>
<dbReference type="GO" id="GO:0003677">
    <property type="term" value="F:DNA binding"/>
    <property type="evidence" value="ECO:0007669"/>
    <property type="project" value="InterPro"/>
</dbReference>
<dbReference type="EMBL" id="MHKO01000003">
    <property type="protein sequence ID" value="OGY93155.1"/>
    <property type="molecule type" value="Genomic_DNA"/>
</dbReference>
<evidence type="ECO:0000259" key="1">
    <source>
        <dbReference type="SMART" id="SM00966"/>
    </source>
</evidence>
<sequence>MPFTKITTKHQVTIPRNVFDELKLNIGDQVGVVAVKGSVVMTPHRLVPKYPVARLSEKEQKTLVIAKQKIKAIQDDMINSTGLTREEAAVAAKVGLIGADQQWWWLEEWQEGEREAELDIKAGRVSGPFETAEELLAHLHKQPV</sequence>
<accession>A0A1G2BVH0</accession>
<organism evidence="2 3">
    <name type="scientific">Candidatus Komeilibacteria bacterium RIFCSPLOWO2_02_FULL_48_11</name>
    <dbReference type="NCBI Taxonomy" id="1798553"/>
    <lineage>
        <taxon>Bacteria</taxon>
        <taxon>Candidatus Komeiliibacteriota</taxon>
    </lineage>
</organism>
<protein>
    <recommendedName>
        <fullName evidence="1">SpoVT-AbrB domain-containing protein</fullName>
    </recommendedName>
</protein>
<proteinExistence type="predicted"/>
<dbReference type="Proteomes" id="UP000178109">
    <property type="component" value="Unassembled WGS sequence"/>
</dbReference>
<dbReference type="InterPro" id="IPR007159">
    <property type="entry name" value="SpoVT-AbrB_dom"/>
</dbReference>
<dbReference type="InterPro" id="IPR037914">
    <property type="entry name" value="SpoVT-AbrB_sf"/>
</dbReference>
<dbReference type="STRING" id="1798553.A3H70_02755"/>
<name>A0A1G2BVH0_9BACT</name>
<dbReference type="Gene3D" id="2.10.260.10">
    <property type="match status" value="1"/>
</dbReference>
<feature type="domain" description="SpoVT-AbrB" evidence="1">
    <location>
        <begin position="4"/>
        <end position="49"/>
    </location>
</feature>
<dbReference type="AlphaFoldDB" id="A0A1G2BVH0"/>
<gene>
    <name evidence="2" type="ORF">A3H70_02755</name>
</gene>
<reference evidence="2 3" key="1">
    <citation type="journal article" date="2016" name="Nat. Commun.">
        <title>Thousands of microbial genomes shed light on interconnected biogeochemical processes in an aquifer system.</title>
        <authorList>
            <person name="Anantharaman K."/>
            <person name="Brown C.T."/>
            <person name="Hug L.A."/>
            <person name="Sharon I."/>
            <person name="Castelle C.J."/>
            <person name="Probst A.J."/>
            <person name="Thomas B.C."/>
            <person name="Singh A."/>
            <person name="Wilkins M.J."/>
            <person name="Karaoz U."/>
            <person name="Brodie E.L."/>
            <person name="Williams K.H."/>
            <person name="Hubbard S.S."/>
            <person name="Banfield J.F."/>
        </authorList>
    </citation>
    <scope>NUCLEOTIDE SEQUENCE [LARGE SCALE GENOMIC DNA]</scope>
</reference>
<comment type="caution">
    <text evidence="2">The sequence shown here is derived from an EMBL/GenBank/DDBJ whole genome shotgun (WGS) entry which is preliminary data.</text>
</comment>
<dbReference type="SMART" id="SM00966">
    <property type="entry name" value="SpoVT_AbrB"/>
    <property type="match status" value="1"/>
</dbReference>
<dbReference type="SUPFAM" id="SSF89447">
    <property type="entry name" value="AbrB/MazE/MraZ-like"/>
    <property type="match status" value="1"/>
</dbReference>
<evidence type="ECO:0000313" key="2">
    <source>
        <dbReference type="EMBL" id="OGY93155.1"/>
    </source>
</evidence>